<protein>
    <recommendedName>
        <fullName evidence="4">Nucleolar 27S pre-rRNA processing Urb2/Npa2 C-terminal domain-containing protein</fullName>
    </recommendedName>
</protein>
<feature type="compositionally biased region" description="Basic residues" evidence="1">
    <location>
        <begin position="11"/>
        <end position="21"/>
    </location>
</feature>
<feature type="region of interest" description="Disordered" evidence="1">
    <location>
        <begin position="1"/>
        <end position="46"/>
    </location>
</feature>
<evidence type="ECO:0000313" key="3">
    <source>
        <dbReference type="Proteomes" id="UP000324897"/>
    </source>
</evidence>
<comment type="caution">
    <text evidence="2">The sequence shown here is derived from an EMBL/GenBank/DDBJ whole genome shotgun (WGS) entry which is preliminary data.</text>
</comment>
<keyword evidence="3" id="KW-1185">Reference proteome</keyword>
<dbReference type="PANTHER" id="PTHR15682">
    <property type="entry name" value="UNHEALTHY RIBOSOME BIOGENESIS PROTEIN 2 HOMOLOG"/>
    <property type="match status" value="1"/>
</dbReference>
<dbReference type="Proteomes" id="UP000324897">
    <property type="component" value="Chromosome 5"/>
</dbReference>
<name>A0A5J9WL16_9POAL</name>
<dbReference type="AlphaFoldDB" id="A0A5J9WL16"/>
<dbReference type="Gramene" id="TVU48030">
    <property type="protein sequence ID" value="TVU48030"/>
    <property type="gene ID" value="EJB05_07651"/>
</dbReference>
<accession>A0A5J9WL16</accession>
<gene>
    <name evidence="2" type="ORF">EJB05_07651</name>
</gene>
<evidence type="ECO:0000256" key="1">
    <source>
        <dbReference type="SAM" id="MobiDB-lite"/>
    </source>
</evidence>
<sequence>MVPAAATPRSGARRKRQRSRSPSRDGEGPSDPKSARTHLVGGSGSAGGAWEHLDLVLSLQGKELSLERKIELAVEFLRTQSDNASHDRKAHSIQLSRLVSFIGNWVQSIFNFSENSKKTAQPFDPALDSRCWVILRVCIEKKPSISISLNLLKSLSRVARHGLSRVDSNESCADNESFELFEQVLGCISLLFSSNTRTFFNAGVDLWASCGIEVINLAQKVSANERNGCPVLRKLANCLLGQFSSFLRFYANPKNIFHAFAEKVLQPLLELLVLLNSQANSNKHTQAGAMLKVVEDVLSNGLFHPQHLSGYFGLKSLTQTSAAKDIKGSYHRHLFERFKGIKENKAVLLAGFGYLLQLFVNRVKSQKTALAPSGTALSRSQKSSEGSDEPQQHRESLFEVFMQFMEPLLLECKLYSQKEFSGLVVTRLVEVHCMLKSINVMLKTVIEEKIYVPTEDTSEGSYFNFLQDSYTVLISISEKMYEFWVSAVHLEDTSIKRILPLMFAEVTAAVGHFLEIEYKVLGDNLVKLWLMIFALSAINVSSEDIKPCFLLASKISILSSQMICTFSELRQVSRSVFSLCDAVRTFGAGGPDAVKGSFSVASLSSQICLASLTTLLSSETLMGAIRTSIKSMPEGQSSRCIDELTLDLTETLKWTKVNSFEDHLKEQGGSPLVGRKSILYQKAEILGRHLSELYTSVLESITVTASNSTLVGKSVAKLIKAIQPNFTHLVRNDSDNFSEFISSVFGASISKKQLAKWKNIPSFSWIFVIFFRLYISCRSLYQQSISLMPPDAAVEATELLGNSFVVCSGREWTNPANILGEGYFAWIVESSSSLVDVIESLSQSIPRTCSSFALVIYSFHVMILQRLNDLNRQIRAFDYFVEDGTHELDKDSTGNSKVLKATCSHEATRLTSFMMSYVRLLSSEENDPFGSYETSASWDLSLCSLDKGSFPTATWQLLCDNIDIWSSHASKKDLKNFFSNLIRFAFVPKGSCTDKENSGSQSSHRKINLHNTSVDLLCDTIIYDQKVLLKNLSTSFTRALKKSVSFFNNSDEDFALLDSAPDLMEIISNLENGELIATDFDAAHAHCTDRHWIYSWY</sequence>
<evidence type="ECO:0008006" key="4">
    <source>
        <dbReference type="Google" id="ProtNLM"/>
    </source>
</evidence>
<dbReference type="InterPro" id="IPR052609">
    <property type="entry name" value="Ribosome_Biogenesis_Reg"/>
</dbReference>
<reference evidence="2 3" key="1">
    <citation type="journal article" date="2019" name="Sci. Rep.">
        <title>A high-quality genome of Eragrostis curvula grass provides insights into Poaceae evolution and supports new strategies to enhance forage quality.</title>
        <authorList>
            <person name="Carballo J."/>
            <person name="Santos B.A.C.M."/>
            <person name="Zappacosta D."/>
            <person name="Garbus I."/>
            <person name="Selva J.P."/>
            <person name="Gallo C.A."/>
            <person name="Diaz A."/>
            <person name="Albertini E."/>
            <person name="Caccamo M."/>
            <person name="Echenique V."/>
        </authorList>
    </citation>
    <scope>NUCLEOTIDE SEQUENCE [LARGE SCALE GENOMIC DNA]</scope>
    <source>
        <strain evidence="3">cv. Victoria</strain>
        <tissue evidence="2">Leaf</tissue>
    </source>
</reference>
<dbReference type="OrthoDB" id="160374at2759"/>
<proteinExistence type="predicted"/>
<dbReference type="GO" id="GO:0042254">
    <property type="term" value="P:ribosome biogenesis"/>
    <property type="evidence" value="ECO:0007669"/>
    <property type="project" value="TreeGrafter"/>
</dbReference>
<dbReference type="EMBL" id="RWGY01000004">
    <property type="protein sequence ID" value="TVU48030.1"/>
    <property type="molecule type" value="Genomic_DNA"/>
</dbReference>
<dbReference type="GO" id="GO:0005730">
    <property type="term" value="C:nucleolus"/>
    <property type="evidence" value="ECO:0007669"/>
    <property type="project" value="TreeGrafter"/>
</dbReference>
<evidence type="ECO:0000313" key="2">
    <source>
        <dbReference type="EMBL" id="TVU48030.1"/>
    </source>
</evidence>
<organism evidence="2 3">
    <name type="scientific">Eragrostis curvula</name>
    <name type="common">weeping love grass</name>
    <dbReference type="NCBI Taxonomy" id="38414"/>
    <lineage>
        <taxon>Eukaryota</taxon>
        <taxon>Viridiplantae</taxon>
        <taxon>Streptophyta</taxon>
        <taxon>Embryophyta</taxon>
        <taxon>Tracheophyta</taxon>
        <taxon>Spermatophyta</taxon>
        <taxon>Magnoliopsida</taxon>
        <taxon>Liliopsida</taxon>
        <taxon>Poales</taxon>
        <taxon>Poaceae</taxon>
        <taxon>PACMAD clade</taxon>
        <taxon>Chloridoideae</taxon>
        <taxon>Eragrostideae</taxon>
        <taxon>Eragrostidinae</taxon>
        <taxon>Eragrostis</taxon>
    </lineage>
</organism>
<dbReference type="PANTHER" id="PTHR15682:SF2">
    <property type="entry name" value="UNHEALTHY RIBOSOME BIOGENESIS PROTEIN 2 HOMOLOG"/>
    <property type="match status" value="1"/>
</dbReference>